<evidence type="ECO:0000313" key="8">
    <source>
        <dbReference type="EMBL" id="KNG81061.1"/>
    </source>
</evidence>
<dbReference type="InterPro" id="IPR052360">
    <property type="entry name" value="Transcr_Regulatory_Proteins"/>
</dbReference>
<evidence type="ECO:0000256" key="6">
    <source>
        <dbReference type="ARBA" id="ARBA00023242"/>
    </source>
</evidence>
<reference evidence="8 9" key="1">
    <citation type="submission" date="2014-06" db="EMBL/GenBank/DDBJ databases">
        <title>The Genome of the Aflatoxigenic Filamentous Fungus Aspergillus nomius.</title>
        <authorList>
            <person name="Moore M.G."/>
            <person name="Shannon B.M."/>
            <person name="Brian M.M."/>
        </authorList>
    </citation>
    <scope>NUCLEOTIDE SEQUENCE [LARGE SCALE GENOMIC DNA]</scope>
    <source>
        <strain evidence="8 9">NRRL 13137</strain>
    </source>
</reference>
<keyword evidence="9" id="KW-1185">Reference proteome</keyword>
<feature type="region of interest" description="Disordered" evidence="7">
    <location>
        <begin position="461"/>
        <end position="483"/>
    </location>
</feature>
<organism evidence="8 9">
    <name type="scientific">Aspergillus nomiae NRRL (strain ATCC 15546 / NRRL 13137 / CBS 260.88 / M93)</name>
    <dbReference type="NCBI Taxonomy" id="1509407"/>
    <lineage>
        <taxon>Eukaryota</taxon>
        <taxon>Fungi</taxon>
        <taxon>Dikarya</taxon>
        <taxon>Ascomycota</taxon>
        <taxon>Pezizomycotina</taxon>
        <taxon>Eurotiomycetes</taxon>
        <taxon>Eurotiomycetidae</taxon>
        <taxon>Eurotiales</taxon>
        <taxon>Aspergillaceae</taxon>
        <taxon>Aspergillus</taxon>
        <taxon>Aspergillus subgen. Circumdati</taxon>
    </lineage>
</organism>
<evidence type="ECO:0000256" key="7">
    <source>
        <dbReference type="SAM" id="MobiDB-lite"/>
    </source>
</evidence>
<dbReference type="InterPro" id="IPR021858">
    <property type="entry name" value="Fun_TF"/>
</dbReference>
<dbReference type="RefSeq" id="XP_015401984.1">
    <property type="nucleotide sequence ID" value="XM_015556221.1"/>
</dbReference>
<dbReference type="GO" id="GO:0046872">
    <property type="term" value="F:metal ion binding"/>
    <property type="evidence" value="ECO:0007669"/>
    <property type="project" value="UniProtKB-KW"/>
</dbReference>
<accession>A0A0L1IN73</accession>
<dbReference type="GeneID" id="26812769"/>
<keyword evidence="6" id="KW-0539">Nucleus</keyword>
<proteinExistence type="predicted"/>
<evidence type="ECO:0000256" key="5">
    <source>
        <dbReference type="ARBA" id="ARBA00023163"/>
    </source>
</evidence>
<protein>
    <recommendedName>
        <fullName evidence="10">C6 zinc finger domain protein</fullName>
    </recommendedName>
</protein>
<keyword evidence="1" id="KW-0479">Metal-binding</keyword>
<keyword evidence="3" id="KW-0805">Transcription regulation</keyword>
<dbReference type="EMBL" id="JNOM01000501">
    <property type="protein sequence ID" value="KNG81061.1"/>
    <property type="molecule type" value="Genomic_DNA"/>
</dbReference>
<evidence type="ECO:0000256" key="3">
    <source>
        <dbReference type="ARBA" id="ARBA00023015"/>
    </source>
</evidence>
<evidence type="ECO:0000256" key="2">
    <source>
        <dbReference type="ARBA" id="ARBA00022833"/>
    </source>
</evidence>
<keyword evidence="5" id="KW-0804">Transcription</keyword>
<evidence type="ECO:0000313" key="9">
    <source>
        <dbReference type="Proteomes" id="UP000037505"/>
    </source>
</evidence>
<keyword evidence="4" id="KW-0238">DNA-binding</keyword>
<dbReference type="STRING" id="1509407.A0A0L1IN73"/>
<dbReference type="AlphaFoldDB" id="A0A0L1IN73"/>
<dbReference type="PANTHER" id="PTHR36206">
    <property type="entry name" value="ASPERCRYPTIN BIOSYNTHESIS CLUSTER-SPECIFIC TRANSCRIPTION REGULATOR ATNN-RELATED"/>
    <property type="match status" value="1"/>
</dbReference>
<evidence type="ECO:0000256" key="1">
    <source>
        <dbReference type="ARBA" id="ARBA00022723"/>
    </source>
</evidence>
<gene>
    <name evidence="8" type="ORF">ANOM_010965</name>
</gene>
<comment type="caution">
    <text evidence="8">The sequence shown here is derived from an EMBL/GenBank/DDBJ whole genome shotgun (WGS) entry which is preliminary data.</text>
</comment>
<dbReference type="Pfam" id="PF11951">
    <property type="entry name" value="Fungal_trans_2"/>
    <property type="match status" value="1"/>
</dbReference>
<sequence length="483" mass="55123">MTRVKPGQRQRARAPKVRSGCITCKDPVPLATEPQAPPATLTPCRDPRESRALQFYFEQTLPQISTFFPDELWSVWVPQLAQSEPSIRHALVTLASYHELFTRHEDESTTYLALQYYNKAIKDILYTAKSPRGLFVHFLSSALFICIEILRGRVAHGIVLLKRAIGLLRGIQKRRCGGPTSNSREDSSDLDAVIGLVEAFLFRLSLQAFLLVGDLDDEISSIALSTIKSSKSTLSSHTIFHSPTDARNSLLEIVILCMKRGQEGVLAFSHWRNAFDRFCFTRRYRMTSPADRRTKALLQLYREYLEVEISVAGFQSRDDPSVWDRYYDLFRRMVYCAEQVRDVNNGSVNTQPHFHLDIGTVPILYSIVLKCRDHQVRERALMTLQSQTLLEGLWNSNQLLPVAQRVVVLEGGTSASSPQDISNMIRVRKVLTKFEFHEKLILYYHLSSGWVKESVDIKEDSRYQRSRSSQSMLVGSAAEEQTR</sequence>
<dbReference type="PANTHER" id="PTHR36206:SF12">
    <property type="entry name" value="ASPERCRYPTIN BIOSYNTHESIS CLUSTER-SPECIFIC TRANSCRIPTION REGULATOR ATNN-RELATED"/>
    <property type="match status" value="1"/>
</dbReference>
<dbReference type="OrthoDB" id="2593732at2759"/>
<evidence type="ECO:0008006" key="10">
    <source>
        <dbReference type="Google" id="ProtNLM"/>
    </source>
</evidence>
<dbReference type="GO" id="GO:0003677">
    <property type="term" value="F:DNA binding"/>
    <property type="evidence" value="ECO:0007669"/>
    <property type="project" value="UniProtKB-KW"/>
</dbReference>
<name>A0A0L1IN73_ASPN3</name>
<dbReference type="Proteomes" id="UP000037505">
    <property type="component" value="Unassembled WGS sequence"/>
</dbReference>
<keyword evidence="2" id="KW-0862">Zinc</keyword>
<evidence type="ECO:0000256" key="4">
    <source>
        <dbReference type="ARBA" id="ARBA00023125"/>
    </source>
</evidence>